<keyword evidence="4 6" id="KW-0472">Membrane</keyword>
<organism evidence="7 8">
    <name type="scientific">Perkinsus chesapeaki</name>
    <name type="common">Clam parasite</name>
    <name type="synonym">Perkinsus andrewsi</name>
    <dbReference type="NCBI Taxonomy" id="330153"/>
    <lineage>
        <taxon>Eukaryota</taxon>
        <taxon>Sar</taxon>
        <taxon>Alveolata</taxon>
        <taxon>Perkinsozoa</taxon>
        <taxon>Perkinsea</taxon>
        <taxon>Perkinsida</taxon>
        <taxon>Perkinsidae</taxon>
        <taxon>Perkinsus</taxon>
    </lineage>
</organism>
<feature type="transmembrane region" description="Helical" evidence="6">
    <location>
        <begin position="263"/>
        <end position="282"/>
    </location>
</feature>
<proteinExistence type="predicted"/>
<keyword evidence="3 6" id="KW-1133">Transmembrane helix</keyword>
<protein>
    <recommendedName>
        <fullName evidence="9">Transmembrane protein 184C</fullName>
    </recommendedName>
</protein>
<dbReference type="EMBL" id="JAAPAO010000397">
    <property type="protein sequence ID" value="KAF4660903.1"/>
    <property type="molecule type" value="Genomic_DNA"/>
</dbReference>
<feature type="transmembrane region" description="Helical" evidence="6">
    <location>
        <begin position="231"/>
        <end position="251"/>
    </location>
</feature>
<feature type="compositionally biased region" description="Polar residues" evidence="5">
    <location>
        <begin position="370"/>
        <end position="389"/>
    </location>
</feature>
<comment type="caution">
    <text evidence="7">The sequence shown here is derived from an EMBL/GenBank/DDBJ whole genome shotgun (WGS) entry which is preliminary data.</text>
</comment>
<evidence type="ECO:0000256" key="3">
    <source>
        <dbReference type="ARBA" id="ARBA00022989"/>
    </source>
</evidence>
<evidence type="ECO:0000313" key="8">
    <source>
        <dbReference type="Proteomes" id="UP000591131"/>
    </source>
</evidence>
<feature type="transmembrane region" description="Helical" evidence="6">
    <location>
        <begin position="165"/>
        <end position="187"/>
    </location>
</feature>
<evidence type="ECO:0000313" key="7">
    <source>
        <dbReference type="EMBL" id="KAF4660903.1"/>
    </source>
</evidence>
<sequence length="487" mass="53818">MDGALTSESPAAPILPTENPLSSGSAFIMSYPAVLLSLGLMIVAWIVTIYNCFQHLLNYSREDLQMHIIRIVLVAPLYATGAFLAVCLTNVDLGVLLESVPEIWEAVVVYSFFCLILTYVGGEHNWIQSTQYTAPDGIQQPWPLNKCFRNIALTSEFLRGMKRCVLQFVVLKPVMTVTEIVMHIFGQSENLVWVIIREVAYNLSYSVALYALGLLYVSSRRHPSLKDKRPLAKFVSVKLVIFVTFWQQYIFDLIFSKDSQVVGIKWSAFVVCIEMAVFAVLLTSAFTWREFEFEWVEAAAAPAKEDDIELGQVESENSPQMQQLNVASASSTEERASLCNRVSPGFTDAPRDDDASTSGDGSPRVARSVSLDSQQHHQLPSHVTSLGSSSRILPTQADIRLALANAKRSLYPSDVALDTSRNWSARYQGHVLLETSQAFVGEEDEELEESSDDRQDGSPAAEASSSGSSSPARTEIPVPGKQQSQKS</sequence>
<feature type="region of interest" description="Disordered" evidence="5">
    <location>
        <begin position="341"/>
        <end position="389"/>
    </location>
</feature>
<evidence type="ECO:0000256" key="2">
    <source>
        <dbReference type="ARBA" id="ARBA00022692"/>
    </source>
</evidence>
<dbReference type="InterPro" id="IPR005178">
    <property type="entry name" value="Ostalpha/TMEM184C"/>
</dbReference>
<evidence type="ECO:0000256" key="5">
    <source>
        <dbReference type="SAM" id="MobiDB-lite"/>
    </source>
</evidence>
<feature type="transmembrane region" description="Helical" evidence="6">
    <location>
        <begin position="28"/>
        <end position="50"/>
    </location>
</feature>
<gene>
    <name evidence="7" type="ORF">FOL47_006913</name>
</gene>
<feature type="compositionally biased region" description="Acidic residues" evidence="5">
    <location>
        <begin position="441"/>
        <end position="451"/>
    </location>
</feature>
<dbReference type="PANTHER" id="PTHR23423">
    <property type="entry name" value="ORGANIC SOLUTE TRANSPORTER-RELATED"/>
    <property type="match status" value="1"/>
</dbReference>
<accession>A0A7J6LNW8</accession>
<feature type="compositionally biased region" description="Low complexity" evidence="5">
    <location>
        <begin position="457"/>
        <end position="472"/>
    </location>
</feature>
<feature type="transmembrane region" description="Helical" evidence="6">
    <location>
        <begin position="103"/>
        <end position="122"/>
    </location>
</feature>
<dbReference type="Proteomes" id="UP000591131">
    <property type="component" value="Unassembled WGS sequence"/>
</dbReference>
<evidence type="ECO:0000256" key="4">
    <source>
        <dbReference type="ARBA" id="ARBA00023136"/>
    </source>
</evidence>
<comment type="subcellular location">
    <subcellularLocation>
        <location evidence="1">Membrane</location>
        <topology evidence="1">Multi-pass membrane protein</topology>
    </subcellularLocation>
</comment>
<evidence type="ECO:0008006" key="9">
    <source>
        <dbReference type="Google" id="ProtNLM"/>
    </source>
</evidence>
<keyword evidence="8" id="KW-1185">Reference proteome</keyword>
<name>A0A7J6LNW8_PERCH</name>
<dbReference type="GO" id="GO:0016020">
    <property type="term" value="C:membrane"/>
    <property type="evidence" value="ECO:0007669"/>
    <property type="project" value="UniProtKB-SubCell"/>
</dbReference>
<reference evidence="7 8" key="1">
    <citation type="submission" date="2020-04" db="EMBL/GenBank/DDBJ databases">
        <title>Perkinsus chesapeaki whole genome sequence.</title>
        <authorList>
            <person name="Bogema D.R."/>
        </authorList>
    </citation>
    <scope>NUCLEOTIDE SEQUENCE [LARGE SCALE GENOMIC DNA]</scope>
    <source>
        <strain evidence="7">ATCC PRA-425</strain>
    </source>
</reference>
<feature type="transmembrane region" description="Helical" evidence="6">
    <location>
        <begin position="71"/>
        <end position="91"/>
    </location>
</feature>
<dbReference type="AlphaFoldDB" id="A0A7J6LNW8"/>
<dbReference type="Pfam" id="PF03619">
    <property type="entry name" value="Solute_trans_a"/>
    <property type="match status" value="1"/>
</dbReference>
<evidence type="ECO:0000256" key="6">
    <source>
        <dbReference type="SAM" id="Phobius"/>
    </source>
</evidence>
<evidence type="ECO:0000256" key="1">
    <source>
        <dbReference type="ARBA" id="ARBA00004141"/>
    </source>
</evidence>
<feature type="region of interest" description="Disordered" evidence="5">
    <location>
        <begin position="438"/>
        <end position="487"/>
    </location>
</feature>
<dbReference type="SMART" id="SM01417">
    <property type="entry name" value="Solute_trans_a"/>
    <property type="match status" value="1"/>
</dbReference>
<dbReference type="OrthoDB" id="5348404at2759"/>
<keyword evidence="2 6" id="KW-0812">Transmembrane</keyword>
<feature type="transmembrane region" description="Helical" evidence="6">
    <location>
        <begin position="199"/>
        <end position="219"/>
    </location>
</feature>